<dbReference type="Proteomes" id="UP001187859">
    <property type="component" value="Unassembled WGS sequence"/>
</dbReference>
<dbReference type="PROSITE" id="PS50801">
    <property type="entry name" value="STAS"/>
    <property type="match status" value="1"/>
</dbReference>
<dbReference type="InterPro" id="IPR036513">
    <property type="entry name" value="STAS_dom_sf"/>
</dbReference>
<dbReference type="Pfam" id="PF13466">
    <property type="entry name" value="STAS_2"/>
    <property type="match status" value="1"/>
</dbReference>
<comment type="caution">
    <text evidence="2">The sequence shown here is derived from an EMBL/GenBank/DDBJ whole genome shotgun (WGS) entry which is preliminary data.</text>
</comment>
<protein>
    <submittedName>
        <fullName evidence="2">STAS domain-containing protein</fullName>
    </submittedName>
</protein>
<dbReference type="InterPro" id="IPR002645">
    <property type="entry name" value="STAS_dom"/>
</dbReference>
<dbReference type="RefSeq" id="WP_037418461.1">
    <property type="nucleotide sequence ID" value="NZ_AP026732.1"/>
</dbReference>
<dbReference type="SUPFAM" id="SSF52091">
    <property type="entry name" value="SpoIIaa-like"/>
    <property type="match status" value="1"/>
</dbReference>
<name>A0A073KP32_9GAMM</name>
<dbReference type="PANTHER" id="PTHR35849:SF2">
    <property type="entry name" value="BLR2341 PROTEIN"/>
    <property type="match status" value="1"/>
</dbReference>
<feature type="domain" description="STAS" evidence="1">
    <location>
        <begin position="14"/>
        <end position="63"/>
    </location>
</feature>
<dbReference type="AlphaFoldDB" id="A0A073KP32"/>
<organism evidence="2 3">
    <name type="scientific">Shewanella xiamenensis</name>
    <dbReference type="NCBI Taxonomy" id="332186"/>
    <lineage>
        <taxon>Bacteria</taxon>
        <taxon>Pseudomonadati</taxon>
        <taxon>Pseudomonadota</taxon>
        <taxon>Gammaproteobacteria</taxon>
        <taxon>Alteromonadales</taxon>
        <taxon>Shewanellaceae</taxon>
        <taxon>Shewanella</taxon>
    </lineage>
</organism>
<dbReference type="PANTHER" id="PTHR35849">
    <property type="entry name" value="BLR2341 PROTEIN"/>
    <property type="match status" value="1"/>
</dbReference>
<evidence type="ECO:0000259" key="1">
    <source>
        <dbReference type="PROSITE" id="PS50801"/>
    </source>
</evidence>
<gene>
    <name evidence="2" type="ORF">QM089_08455</name>
</gene>
<dbReference type="InterPro" id="IPR052746">
    <property type="entry name" value="MlaB_ABC_Transporter"/>
</dbReference>
<evidence type="ECO:0000313" key="3">
    <source>
        <dbReference type="Proteomes" id="UP001187859"/>
    </source>
</evidence>
<dbReference type="CDD" id="cd07043">
    <property type="entry name" value="STAS_anti-anti-sigma_factors"/>
    <property type="match status" value="1"/>
</dbReference>
<sequence length="106" mass="11615">MPINIALKDLSIKVNLTEELTIYSVMEFRDALVGHLQPGVDISVDLSQVTEIDTAGLQWLLALKVLNEAHRVEFCHHSKAVIDALALSGLSGTFDDTIVISSETRL</sequence>
<proteinExistence type="predicted"/>
<evidence type="ECO:0000313" key="2">
    <source>
        <dbReference type="EMBL" id="MDV5390283.1"/>
    </source>
</evidence>
<dbReference type="Gene3D" id="3.30.750.24">
    <property type="entry name" value="STAS domain"/>
    <property type="match status" value="1"/>
</dbReference>
<dbReference type="InterPro" id="IPR058548">
    <property type="entry name" value="MlaB-like_STAS"/>
</dbReference>
<accession>A0A073KP32</accession>
<dbReference type="OrthoDB" id="6227472at2"/>
<dbReference type="EMBL" id="JASGOQ010000001">
    <property type="protein sequence ID" value="MDV5390283.1"/>
    <property type="molecule type" value="Genomic_DNA"/>
</dbReference>
<reference evidence="2" key="1">
    <citation type="submission" date="2023-05" db="EMBL/GenBank/DDBJ databases">
        <title>Colonisation of extended spectrum b-lactamase- and carbapenemase-producing bacteria on hospital surfaces from low- and middle-income countries.</title>
        <authorList>
            <person name="Nieto-Rosado M."/>
            <person name="Sands K."/>
            <person name="Iregbu K."/>
            <person name="Zahra R."/>
            <person name="Mazarati J.B."/>
            <person name="Mehtar S."/>
            <person name="Barnards-Group B."/>
            <person name="Walsh T.R."/>
        </authorList>
    </citation>
    <scope>NUCLEOTIDE SEQUENCE</scope>
    <source>
        <strain evidence="2">PP-E493</strain>
    </source>
</reference>